<dbReference type="Proteomes" id="UP000014074">
    <property type="component" value="Unassembled WGS sequence"/>
</dbReference>
<accession>R8BE75</accession>
<gene>
    <name evidence="1" type="ORF">UCRPA7_6769</name>
</gene>
<dbReference type="AlphaFoldDB" id="R8BE75"/>
<reference evidence="2" key="1">
    <citation type="journal article" date="2013" name="Genome Announc.">
        <title>Draft genome sequence of the ascomycete Phaeoacremonium aleophilum strain UCR-PA7, a causal agent of the esca disease complex in grapevines.</title>
        <authorList>
            <person name="Blanco-Ulate B."/>
            <person name="Rolshausen P."/>
            <person name="Cantu D."/>
        </authorList>
    </citation>
    <scope>NUCLEOTIDE SEQUENCE [LARGE SCALE GENOMIC DNA]</scope>
    <source>
        <strain evidence="2">UCR-PA7</strain>
    </source>
</reference>
<organism evidence="1 2">
    <name type="scientific">Phaeoacremonium minimum (strain UCR-PA7)</name>
    <name type="common">Esca disease fungus</name>
    <name type="synonym">Togninia minima</name>
    <dbReference type="NCBI Taxonomy" id="1286976"/>
    <lineage>
        <taxon>Eukaryota</taxon>
        <taxon>Fungi</taxon>
        <taxon>Dikarya</taxon>
        <taxon>Ascomycota</taxon>
        <taxon>Pezizomycotina</taxon>
        <taxon>Sordariomycetes</taxon>
        <taxon>Sordariomycetidae</taxon>
        <taxon>Togniniales</taxon>
        <taxon>Togniniaceae</taxon>
        <taxon>Phaeoacremonium</taxon>
    </lineage>
</organism>
<dbReference type="OrthoDB" id="2991872at2759"/>
<dbReference type="InterPro" id="IPR053175">
    <property type="entry name" value="DHMBA_Reg_Transcription_Factor"/>
</dbReference>
<dbReference type="HOGENOM" id="CLU_1235797_0_0_1"/>
<dbReference type="RefSeq" id="XP_007917496.1">
    <property type="nucleotide sequence ID" value="XM_007919305.1"/>
</dbReference>
<protein>
    <submittedName>
        <fullName evidence="1">Putative c6 zinc finger domain protein</fullName>
    </submittedName>
</protein>
<dbReference type="PANTHER" id="PTHR38791">
    <property type="entry name" value="ZN(II)2CYS6 TRANSCRIPTION FACTOR (EUROFUNG)-RELATED-RELATED"/>
    <property type="match status" value="1"/>
</dbReference>
<name>R8BE75_PHAM7</name>
<dbReference type="eggNOG" id="ENOG502SQ1D">
    <property type="taxonomic scope" value="Eukaryota"/>
</dbReference>
<dbReference type="PANTHER" id="PTHR38791:SF5">
    <property type="entry name" value="TRANSCRIPTION FACTOR DBAG-RELATED"/>
    <property type="match status" value="1"/>
</dbReference>
<proteinExistence type="predicted"/>
<dbReference type="GeneID" id="19327459"/>
<evidence type="ECO:0000313" key="2">
    <source>
        <dbReference type="Proteomes" id="UP000014074"/>
    </source>
</evidence>
<keyword evidence="2" id="KW-1185">Reference proteome</keyword>
<dbReference type="EMBL" id="KB933264">
    <property type="protein sequence ID" value="EON97606.1"/>
    <property type="molecule type" value="Genomic_DNA"/>
</dbReference>
<evidence type="ECO:0000313" key="1">
    <source>
        <dbReference type="EMBL" id="EON97606.1"/>
    </source>
</evidence>
<dbReference type="KEGG" id="tmn:UCRPA7_6769"/>
<sequence>MVRVVALREAAMPLFHGQGPDAMAWLHLLKEIISVAQELDIALSAWAQSAPEDWKFSTTTTPAQEAKSGNGDDDMACSHVYSTHGHAAVWNHYRAVRLIVNSIRMRAFSLLLECPTQCSAIIGLKTLCQEHIDALAKDLCHSVPYFFQTSSALTSNGAENGFDSTAEIAPKMAELLAWPLTVAVSTDGVPTVQRERMKDVLRICANASANAVLESVIERGEFRF</sequence>